<proteinExistence type="predicted"/>
<evidence type="ECO:0000313" key="8">
    <source>
        <dbReference type="Proteomes" id="UP001368500"/>
    </source>
</evidence>
<keyword evidence="3" id="KW-0479">Metal-binding</keyword>
<dbReference type="InterPro" id="IPR012127">
    <property type="entry name" value="Cyt_c_prime"/>
</dbReference>
<keyword evidence="8" id="KW-1185">Reference proteome</keyword>
<dbReference type="RefSeq" id="WP_341374218.1">
    <property type="nucleotide sequence ID" value="NZ_JBBUTF010000008.1"/>
</dbReference>
<organism evidence="7 8">
    <name type="scientific">Pseudaquabacterium rugosum</name>
    <dbReference type="NCBI Taxonomy" id="2984194"/>
    <lineage>
        <taxon>Bacteria</taxon>
        <taxon>Pseudomonadati</taxon>
        <taxon>Pseudomonadota</taxon>
        <taxon>Betaproteobacteria</taxon>
        <taxon>Burkholderiales</taxon>
        <taxon>Sphaerotilaceae</taxon>
        <taxon>Pseudaquabacterium</taxon>
    </lineage>
</organism>
<dbReference type="InterPro" id="IPR010980">
    <property type="entry name" value="Cyt_c/b562"/>
</dbReference>
<feature type="chain" id="PRO_5047535734" evidence="6">
    <location>
        <begin position="26"/>
        <end position="158"/>
    </location>
</feature>
<sequence length="158" mass="16600">MPCSRLLPLLAALSATLLMSAPASAQFQKPEDAIKYRQGAFTVMAAHVGRLGAMAQGKAPFDAKAAAEHADIVQTLSRLPATAFVEGSDKGAPNRAKPEIWKEAPKFKAANDRMVDAVAKLDAAAKTGSLDALKAAMGAVGQSCKACHDDFRAEKYSQ</sequence>
<protein>
    <submittedName>
        <fullName evidence="7">Cytochrome c</fullName>
    </submittedName>
</protein>
<evidence type="ECO:0000256" key="1">
    <source>
        <dbReference type="ARBA" id="ARBA00022448"/>
    </source>
</evidence>
<keyword evidence="1" id="KW-0813">Transport</keyword>
<evidence type="ECO:0000313" key="7">
    <source>
        <dbReference type="EMBL" id="MEK8026434.1"/>
    </source>
</evidence>
<keyword evidence="2" id="KW-0349">Heme</keyword>
<comment type="caution">
    <text evidence="7">The sequence shown here is derived from an EMBL/GenBank/DDBJ whole genome shotgun (WGS) entry which is preliminary data.</text>
</comment>
<gene>
    <name evidence="7" type="ORF">AACH11_10740</name>
</gene>
<dbReference type="SUPFAM" id="SSF47175">
    <property type="entry name" value="Cytochromes"/>
    <property type="match status" value="1"/>
</dbReference>
<evidence type="ECO:0000256" key="3">
    <source>
        <dbReference type="ARBA" id="ARBA00022723"/>
    </source>
</evidence>
<reference evidence="7 8" key="1">
    <citation type="submission" date="2024-04" db="EMBL/GenBank/DDBJ databases">
        <title>Novel species of the genus Ideonella isolated from streams.</title>
        <authorList>
            <person name="Lu H."/>
        </authorList>
    </citation>
    <scope>NUCLEOTIDE SEQUENCE [LARGE SCALE GENOMIC DNA]</scope>
    <source>
        <strain evidence="7 8">BYS139W</strain>
    </source>
</reference>
<name>A0ABU9B9J8_9BURK</name>
<keyword evidence="6" id="KW-0732">Signal</keyword>
<feature type="signal peptide" evidence="6">
    <location>
        <begin position="1"/>
        <end position="25"/>
    </location>
</feature>
<dbReference type="Gene3D" id="1.20.120.10">
    <property type="entry name" value="Cytochrome c/b562"/>
    <property type="match status" value="1"/>
</dbReference>
<keyword evidence="4" id="KW-0249">Electron transport</keyword>
<dbReference type="EMBL" id="JBBUTF010000008">
    <property type="protein sequence ID" value="MEK8026434.1"/>
    <property type="molecule type" value="Genomic_DNA"/>
</dbReference>
<dbReference type="PROSITE" id="PS51009">
    <property type="entry name" value="CYTCII"/>
    <property type="match status" value="1"/>
</dbReference>
<dbReference type="Pfam" id="PF01322">
    <property type="entry name" value="Cytochrom_C_2"/>
    <property type="match status" value="1"/>
</dbReference>
<dbReference type="InterPro" id="IPR002321">
    <property type="entry name" value="Cyt_c_II"/>
</dbReference>
<keyword evidence="5" id="KW-0408">Iron</keyword>
<evidence type="ECO:0000256" key="4">
    <source>
        <dbReference type="ARBA" id="ARBA00022982"/>
    </source>
</evidence>
<dbReference type="PRINTS" id="PR00608">
    <property type="entry name" value="CYTCHROMECII"/>
</dbReference>
<evidence type="ECO:0000256" key="5">
    <source>
        <dbReference type="ARBA" id="ARBA00023004"/>
    </source>
</evidence>
<dbReference type="InterPro" id="IPR015984">
    <property type="entry name" value="Cyt_c_prime_subgr"/>
</dbReference>
<evidence type="ECO:0000256" key="2">
    <source>
        <dbReference type="ARBA" id="ARBA00022617"/>
    </source>
</evidence>
<evidence type="ECO:0000256" key="6">
    <source>
        <dbReference type="SAM" id="SignalP"/>
    </source>
</evidence>
<dbReference type="Proteomes" id="UP001368500">
    <property type="component" value="Unassembled WGS sequence"/>
</dbReference>
<accession>A0ABU9B9J8</accession>
<dbReference type="PIRSF" id="PIRSF000027">
    <property type="entry name" value="Cytc_c_prime"/>
    <property type="match status" value="1"/>
</dbReference>